<name>A0A0V1MM98_9BILA</name>
<accession>A0A0V1MM98</accession>
<protein>
    <submittedName>
        <fullName evidence="1">Uncharacterized protein</fullName>
    </submittedName>
</protein>
<reference evidence="1 2" key="1">
    <citation type="submission" date="2015-01" db="EMBL/GenBank/DDBJ databases">
        <title>Evolution of Trichinella species and genotypes.</title>
        <authorList>
            <person name="Korhonen P.K."/>
            <person name="Edoardo P."/>
            <person name="Giuseppe L.R."/>
            <person name="Gasser R.B."/>
        </authorList>
    </citation>
    <scope>NUCLEOTIDE SEQUENCE [LARGE SCALE GENOMIC DNA]</scope>
    <source>
        <strain evidence="1">ISS1980</strain>
    </source>
</reference>
<evidence type="ECO:0000313" key="1">
    <source>
        <dbReference type="EMBL" id="KRZ72953.1"/>
    </source>
</evidence>
<dbReference type="AlphaFoldDB" id="A0A0V1MM98"/>
<keyword evidence="2" id="KW-1185">Reference proteome</keyword>
<comment type="caution">
    <text evidence="1">The sequence shown here is derived from an EMBL/GenBank/DDBJ whole genome shotgun (WGS) entry which is preliminary data.</text>
</comment>
<dbReference type="EMBL" id="JYDO01000070">
    <property type="protein sequence ID" value="KRZ72953.1"/>
    <property type="molecule type" value="Genomic_DNA"/>
</dbReference>
<organism evidence="1 2">
    <name type="scientific">Trichinella papuae</name>
    <dbReference type="NCBI Taxonomy" id="268474"/>
    <lineage>
        <taxon>Eukaryota</taxon>
        <taxon>Metazoa</taxon>
        <taxon>Ecdysozoa</taxon>
        <taxon>Nematoda</taxon>
        <taxon>Enoplea</taxon>
        <taxon>Dorylaimia</taxon>
        <taxon>Trichinellida</taxon>
        <taxon>Trichinellidae</taxon>
        <taxon>Trichinella</taxon>
    </lineage>
</organism>
<dbReference type="Proteomes" id="UP000054843">
    <property type="component" value="Unassembled WGS sequence"/>
</dbReference>
<proteinExistence type="predicted"/>
<sequence length="93" mass="10476">METGLGVVVGVLFSAFTFKWTKGDRALWSSVRLIGSIFLLPFISHSLPCPLDDDPLEELTPLYTVGRCLIVGRVELWRLFVYKSRCRQSDAAN</sequence>
<evidence type="ECO:0000313" key="2">
    <source>
        <dbReference type="Proteomes" id="UP000054843"/>
    </source>
</evidence>
<gene>
    <name evidence="1" type="ORF">T10_6334</name>
</gene>